<reference evidence="3 4" key="1">
    <citation type="submission" date="2016-10" db="EMBL/GenBank/DDBJ databases">
        <title>Genome sequence of Streptomyces gilvigriseus MUSC 26.</title>
        <authorList>
            <person name="Lee L.-H."/>
            <person name="Ser H.-L."/>
        </authorList>
    </citation>
    <scope>NUCLEOTIDE SEQUENCE [LARGE SCALE GENOMIC DNA]</scope>
    <source>
        <strain evidence="3 4">MUSC 26</strain>
    </source>
</reference>
<protein>
    <recommendedName>
        <fullName evidence="2">PPM-type phosphatase domain-containing protein</fullName>
    </recommendedName>
</protein>
<organism evidence="3 4">
    <name type="scientific">Mangrovactinospora gilvigrisea</name>
    <dbReference type="NCBI Taxonomy" id="1428644"/>
    <lineage>
        <taxon>Bacteria</taxon>
        <taxon>Bacillati</taxon>
        <taxon>Actinomycetota</taxon>
        <taxon>Actinomycetes</taxon>
        <taxon>Kitasatosporales</taxon>
        <taxon>Streptomycetaceae</taxon>
        <taxon>Mangrovactinospora</taxon>
    </lineage>
</organism>
<dbReference type="Proteomes" id="UP000243342">
    <property type="component" value="Unassembled WGS sequence"/>
</dbReference>
<dbReference type="Gene3D" id="3.60.40.10">
    <property type="entry name" value="PPM-type phosphatase domain"/>
    <property type="match status" value="1"/>
</dbReference>
<evidence type="ECO:0000313" key="4">
    <source>
        <dbReference type="Proteomes" id="UP000243342"/>
    </source>
</evidence>
<dbReference type="OrthoDB" id="3190646at2"/>
<sequence>MPTHRIELASEPGLPDRTNEDLALATPELAVVLDGVTPHPDGSGCLHDVPWYVRRLGAALFTAATEEPGRPLADCLAAAIAQVAERHAGSCDLAHPRTPQSTVAAVRIGPEEVEYLVLSDSVLLIEGFGGEVSAIEDDRLRRLPEPVPSLRAAVRAAAEASGEGSAEHTAARRAYVAAVEGLRNAPDGFFTAAAAPAAAHAAVAGRLPRSAARGLALLTDGAARLVEVFGTEDWADTFRRLRTEGPEGLVAAVRKAEAADPDGTEVPRGKPTDDATAVLVRLDQN</sequence>
<dbReference type="InterPro" id="IPR036457">
    <property type="entry name" value="PPM-type-like_dom_sf"/>
</dbReference>
<feature type="domain" description="PPM-type phosphatase" evidence="2">
    <location>
        <begin position="30"/>
        <end position="245"/>
    </location>
</feature>
<evidence type="ECO:0000259" key="2">
    <source>
        <dbReference type="Pfam" id="PF13672"/>
    </source>
</evidence>
<dbReference type="SUPFAM" id="SSF81606">
    <property type="entry name" value="PP2C-like"/>
    <property type="match status" value="1"/>
</dbReference>
<comment type="caution">
    <text evidence="3">The sequence shown here is derived from an EMBL/GenBank/DDBJ whole genome shotgun (WGS) entry which is preliminary data.</text>
</comment>
<dbReference type="RefSeq" id="WP_071658050.1">
    <property type="nucleotide sequence ID" value="NZ_MLCF01000120.1"/>
</dbReference>
<dbReference type="InterPro" id="IPR001932">
    <property type="entry name" value="PPM-type_phosphatase-like_dom"/>
</dbReference>
<accession>A0A1J7C8P6</accession>
<dbReference type="STRING" id="1428644.BIV57_18690"/>
<gene>
    <name evidence="3" type="ORF">BIV57_18690</name>
</gene>
<evidence type="ECO:0000313" key="3">
    <source>
        <dbReference type="EMBL" id="OIV36002.1"/>
    </source>
</evidence>
<keyword evidence="4" id="KW-1185">Reference proteome</keyword>
<name>A0A1J7C8P6_9ACTN</name>
<proteinExistence type="predicted"/>
<feature type="region of interest" description="Disordered" evidence="1">
    <location>
        <begin position="256"/>
        <end position="275"/>
    </location>
</feature>
<evidence type="ECO:0000256" key="1">
    <source>
        <dbReference type="SAM" id="MobiDB-lite"/>
    </source>
</evidence>
<dbReference type="Pfam" id="PF13672">
    <property type="entry name" value="PP2C_2"/>
    <property type="match status" value="1"/>
</dbReference>
<dbReference type="EMBL" id="MLCF01000120">
    <property type="protein sequence ID" value="OIV36002.1"/>
    <property type="molecule type" value="Genomic_DNA"/>
</dbReference>
<dbReference type="AlphaFoldDB" id="A0A1J7C8P6"/>